<dbReference type="InterPro" id="IPR036935">
    <property type="entry name" value="Ribosomal_bL9_N_sf"/>
</dbReference>
<dbReference type="GO" id="GO:0006412">
    <property type="term" value="P:translation"/>
    <property type="evidence" value="ECO:0007669"/>
    <property type="project" value="InterPro"/>
</dbReference>
<gene>
    <name evidence="7 9" type="primary">mRpL9</name>
    <name evidence="7" type="ORF">g.5873</name>
</gene>
<keyword evidence="2 9" id="KW-0689">Ribosomal protein</keyword>
<protein>
    <recommendedName>
        <fullName evidence="4">Large ribosomal subunit protein bL9m</fullName>
    </recommendedName>
    <alternativeName>
        <fullName evidence="5">39S ribosomal protein L9, mitochondrial</fullName>
    </alternativeName>
</protein>
<dbReference type="Pfam" id="PF01281">
    <property type="entry name" value="Ribosomal_L9_N"/>
    <property type="match status" value="1"/>
</dbReference>
<dbReference type="SUPFAM" id="SSF55658">
    <property type="entry name" value="L9 N-domain-like"/>
    <property type="match status" value="1"/>
</dbReference>
<accession>A0A9R1TEH0</accession>
<dbReference type="OrthoDB" id="5555409at2759"/>
<dbReference type="GO" id="GO:0005840">
    <property type="term" value="C:ribosome"/>
    <property type="evidence" value="ECO:0007669"/>
    <property type="project" value="UniProtKB-KW"/>
</dbReference>
<dbReference type="Proteomes" id="UP000694866">
    <property type="component" value="Unplaced"/>
</dbReference>
<dbReference type="KEGG" id="fas:105269377"/>
<proteinExistence type="inferred from homology"/>
<dbReference type="Gene3D" id="3.40.5.10">
    <property type="entry name" value="Ribosomal protein L9, N-terminal domain"/>
    <property type="match status" value="1"/>
</dbReference>
<evidence type="ECO:0000256" key="2">
    <source>
        <dbReference type="ARBA" id="ARBA00022980"/>
    </source>
</evidence>
<reference evidence="9" key="2">
    <citation type="submission" date="2025-04" db="UniProtKB">
        <authorList>
            <consortium name="RefSeq"/>
        </authorList>
    </citation>
    <scope>IDENTIFICATION</scope>
    <source>
        <strain evidence="9">USDA-PBARC FA_bdor</strain>
        <tissue evidence="9">Whole organism</tissue>
    </source>
</reference>
<sequence length="278" mass="32041">MNCAGFSGNILRKYVGQLLQVNHGVVAQQTRNTFILKRRHPPPLYRKGSKPPSLKRRHYIYDLVKNTDNSKRPALSLILTTYVDGLGNRGEKVSVAPFKAYNKLLLPGLAVYDTPENSQKYTVLEKNNPTENTSPFVPRTINVLKHMILSIIMSNDTPWTLEPWHVRSAFRKALVHLNEDCITMPNHTITGPNHDIENREFYVIITVNGKEKTPVRCRIHHHSNDVHDRKLIPVVVNFWKEMSEPLFPEDKPVLDSLPIPFLVQRERQNQTVDYDEPL</sequence>
<evidence type="ECO:0000256" key="3">
    <source>
        <dbReference type="ARBA" id="ARBA00023274"/>
    </source>
</evidence>
<evidence type="ECO:0000313" key="9">
    <source>
        <dbReference type="RefSeq" id="XP_011307854.1"/>
    </source>
</evidence>
<evidence type="ECO:0000256" key="4">
    <source>
        <dbReference type="ARBA" id="ARBA00035194"/>
    </source>
</evidence>
<name>A0A0C9PSK5_9HYME</name>
<evidence type="ECO:0000313" key="8">
    <source>
        <dbReference type="Proteomes" id="UP000694866"/>
    </source>
</evidence>
<dbReference type="RefSeq" id="XP_011307854.1">
    <property type="nucleotide sequence ID" value="XM_011309552.1"/>
</dbReference>
<keyword evidence="3" id="KW-0687">Ribonucleoprotein</keyword>
<evidence type="ECO:0000259" key="6">
    <source>
        <dbReference type="Pfam" id="PF01281"/>
    </source>
</evidence>
<dbReference type="AlphaFoldDB" id="A0A0C9PSK5"/>
<dbReference type="InterPro" id="IPR020070">
    <property type="entry name" value="Ribosomal_bL9_N"/>
</dbReference>
<dbReference type="GeneID" id="105269377"/>
<dbReference type="EMBL" id="GBYB01004318">
    <property type="protein sequence ID" value="JAG74085.1"/>
    <property type="molecule type" value="Transcribed_RNA"/>
</dbReference>
<dbReference type="GO" id="GO:0003735">
    <property type="term" value="F:structural constituent of ribosome"/>
    <property type="evidence" value="ECO:0007669"/>
    <property type="project" value="InterPro"/>
</dbReference>
<evidence type="ECO:0000313" key="7">
    <source>
        <dbReference type="EMBL" id="JAG74085.1"/>
    </source>
</evidence>
<dbReference type="GO" id="GO:1990904">
    <property type="term" value="C:ribonucleoprotein complex"/>
    <property type="evidence" value="ECO:0007669"/>
    <property type="project" value="UniProtKB-KW"/>
</dbReference>
<dbReference type="InterPro" id="IPR009027">
    <property type="entry name" value="Ribosomal_bL9/RNase_H1_N"/>
</dbReference>
<organism evidence="7">
    <name type="scientific">Fopius arisanus</name>
    <dbReference type="NCBI Taxonomy" id="64838"/>
    <lineage>
        <taxon>Eukaryota</taxon>
        <taxon>Metazoa</taxon>
        <taxon>Ecdysozoa</taxon>
        <taxon>Arthropoda</taxon>
        <taxon>Hexapoda</taxon>
        <taxon>Insecta</taxon>
        <taxon>Pterygota</taxon>
        <taxon>Neoptera</taxon>
        <taxon>Endopterygota</taxon>
        <taxon>Hymenoptera</taxon>
        <taxon>Apocrita</taxon>
        <taxon>Ichneumonoidea</taxon>
        <taxon>Braconidae</taxon>
        <taxon>Opiinae</taxon>
        <taxon>Fopius</taxon>
    </lineage>
</organism>
<dbReference type="InterPro" id="IPR000244">
    <property type="entry name" value="Ribosomal_bL9"/>
</dbReference>
<comment type="similarity">
    <text evidence="1">Belongs to the bacterial ribosomal protein bL9 family.</text>
</comment>
<evidence type="ECO:0000256" key="5">
    <source>
        <dbReference type="ARBA" id="ARBA00035381"/>
    </source>
</evidence>
<dbReference type="PANTHER" id="PTHR21368">
    <property type="entry name" value="50S RIBOSOMAL PROTEIN L9"/>
    <property type="match status" value="1"/>
</dbReference>
<reference evidence="7" key="1">
    <citation type="submission" date="2015-01" db="EMBL/GenBank/DDBJ databases">
        <title>Transcriptome Assembly of Fopius arisanus.</title>
        <authorList>
            <person name="Geib S."/>
        </authorList>
    </citation>
    <scope>NUCLEOTIDE SEQUENCE</scope>
</reference>
<keyword evidence="8" id="KW-1185">Reference proteome</keyword>
<dbReference type="CTD" id="65005"/>
<feature type="domain" description="Ribosomal protein L9" evidence="6">
    <location>
        <begin position="77"/>
        <end position="120"/>
    </location>
</feature>
<accession>A0A0C9PSK5</accession>
<evidence type="ECO:0000256" key="1">
    <source>
        <dbReference type="ARBA" id="ARBA00010605"/>
    </source>
</evidence>